<dbReference type="SUPFAM" id="SSF51735">
    <property type="entry name" value="NAD(P)-binding Rossmann-fold domains"/>
    <property type="match status" value="1"/>
</dbReference>
<comment type="caution">
    <text evidence="2">The sequence shown here is derived from an EMBL/GenBank/DDBJ whole genome shotgun (WGS) entry which is preliminary data.</text>
</comment>
<dbReference type="Gene3D" id="3.40.50.720">
    <property type="entry name" value="NAD(P)-binding Rossmann-like Domain"/>
    <property type="match status" value="1"/>
</dbReference>
<dbReference type="RefSeq" id="WP_345004713.1">
    <property type="nucleotide sequence ID" value="NZ_BAABCY010000031.1"/>
</dbReference>
<dbReference type="PANTHER" id="PTHR48079">
    <property type="entry name" value="PROTEIN YEEZ"/>
    <property type="match status" value="1"/>
</dbReference>
<reference evidence="3" key="1">
    <citation type="journal article" date="2019" name="Int. J. Syst. Evol. Microbiol.">
        <title>The Global Catalogue of Microorganisms (GCM) 10K type strain sequencing project: providing services to taxonomists for standard genome sequencing and annotation.</title>
        <authorList>
            <consortium name="The Broad Institute Genomics Platform"/>
            <consortium name="The Broad Institute Genome Sequencing Center for Infectious Disease"/>
            <person name="Wu L."/>
            <person name="Ma J."/>
        </authorList>
    </citation>
    <scope>NUCLEOTIDE SEQUENCE [LARGE SCALE GENOMIC DNA]</scope>
    <source>
        <strain evidence="3">JCM 17111</strain>
    </source>
</reference>
<dbReference type="EMBL" id="BAABCY010000031">
    <property type="protein sequence ID" value="GAA3561041.1"/>
    <property type="molecule type" value="Genomic_DNA"/>
</dbReference>
<organism evidence="2 3">
    <name type="scientific">Snuella lapsa</name>
    <dbReference type="NCBI Taxonomy" id="870481"/>
    <lineage>
        <taxon>Bacteria</taxon>
        <taxon>Pseudomonadati</taxon>
        <taxon>Bacteroidota</taxon>
        <taxon>Flavobacteriia</taxon>
        <taxon>Flavobacteriales</taxon>
        <taxon>Flavobacteriaceae</taxon>
        <taxon>Snuella</taxon>
    </lineage>
</organism>
<accession>A0ABP6X3T1</accession>
<keyword evidence="3" id="KW-1185">Reference proteome</keyword>
<feature type="domain" description="NAD-dependent epimerase/dehydratase" evidence="1">
    <location>
        <begin position="2"/>
        <end position="229"/>
    </location>
</feature>
<proteinExistence type="predicted"/>
<dbReference type="Proteomes" id="UP001500954">
    <property type="component" value="Unassembled WGS sequence"/>
</dbReference>
<evidence type="ECO:0000313" key="2">
    <source>
        <dbReference type="EMBL" id="GAA3561041.1"/>
    </source>
</evidence>
<dbReference type="Pfam" id="PF01370">
    <property type="entry name" value="Epimerase"/>
    <property type="match status" value="1"/>
</dbReference>
<evidence type="ECO:0000313" key="3">
    <source>
        <dbReference type="Proteomes" id="UP001500954"/>
    </source>
</evidence>
<sequence>MILVTGSTGLVGSHLLYKLISGNEKVRAIYRNKSKLTNVKHVFSSYTKNYQSLFDAIEWVEADILDIDRLSDTMVGITYVYHCAAFVSFEPDKYQLLRKVNIEGTSNIVNLCLSHNIKKLCYVSSIATIGHSIDNSPITENTNWNPEADNSVYAITKYGAEMEVWRATQEGLNTVIVNPGVILGAGIWHYGSGSLFKKARKGFKFYTSGNIGLISVKDVVSIMVALLNSTIVNERFILIAETWSYQNFLQSLAKSVDAKIPLKQAPSWLLGLIWRLDWLKSKLTGKQRLLTKQLATSLQSQKHYSSEKIKKALNYNFRSINECIIEIGNKFIKQDQ</sequence>
<dbReference type="InterPro" id="IPR051783">
    <property type="entry name" value="NAD(P)-dependent_oxidoreduct"/>
</dbReference>
<protein>
    <submittedName>
        <fullName evidence="2">NAD-dependent epimerase/dehydratase family protein</fullName>
    </submittedName>
</protein>
<dbReference type="InterPro" id="IPR001509">
    <property type="entry name" value="Epimerase_deHydtase"/>
</dbReference>
<dbReference type="PANTHER" id="PTHR48079:SF6">
    <property type="entry name" value="NAD(P)-BINDING DOMAIN-CONTAINING PROTEIN-RELATED"/>
    <property type="match status" value="1"/>
</dbReference>
<gene>
    <name evidence="2" type="ORF">GCM10022395_09690</name>
</gene>
<evidence type="ECO:0000259" key="1">
    <source>
        <dbReference type="Pfam" id="PF01370"/>
    </source>
</evidence>
<dbReference type="InterPro" id="IPR036291">
    <property type="entry name" value="NAD(P)-bd_dom_sf"/>
</dbReference>
<name>A0ABP6X3T1_9FLAO</name>